<dbReference type="PANTHER" id="PTHR36971:SF3">
    <property type="entry name" value="C3H1-TYPE DOMAIN-CONTAINING PROTEIN"/>
    <property type="match status" value="1"/>
</dbReference>
<evidence type="ECO:0000313" key="1">
    <source>
        <dbReference type="EnsemblProtists" id="EOD31062"/>
    </source>
</evidence>
<reference evidence="1" key="2">
    <citation type="submission" date="2024-10" db="UniProtKB">
        <authorList>
            <consortium name="EnsemblProtists"/>
        </authorList>
    </citation>
    <scope>IDENTIFICATION</scope>
</reference>
<name>A0A0D3K5M7_EMIH1</name>
<dbReference type="PANTHER" id="PTHR36971">
    <property type="entry name" value="UNNAMED PRODUCT"/>
    <property type="match status" value="1"/>
</dbReference>
<sequence>MHPDEATEPIVDAALADGKPFAILPCCANPHRRTAVGLPVISYEQYLDYLQAKHPAIRRARLAKFEGRNVVLWYDPLVPYCEPCEE</sequence>
<dbReference type="GeneID" id="17276335"/>
<accession>A0A0D3K5M7</accession>
<dbReference type="PaxDb" id="2903-EOD31062"/>
<evidence type="ECO:0000313" key="2">
    <source>
        <dbReference type="Proteomes" id="UP000013827"/>
    </source>
</evidence>
<dbReference type="RefSeq" id="XP_005783491.1">
    <property type="nucleotide sequence ID" value="XM_005783434.1"/>
</dbReference>
<organism evidence="1 2">
    <name type="scientific">Emiliania huxleyi (strain CCMP1516)</name>
    <dbReference type="NCBI Taxonomy" id="280463"/>
    <lineage>
        <taxon>Eukaryota</taxon>
        <taxon>Haptista</taxon>
        <taxon>Haptophyta</taxon>
        <taxon>Prymnesiophyceae</taxon>
        <taxon>Isochrysidales</taxon>
        <taxon>Noelaerhabdaceae</taxon>
        <taxon>Emiliania</taxon>
    </lineage>
</organism>
<proteinExistence type="predicted"/>
<dbReference type="AlphaFoldDB" id="A0A0D3K5M7"/>
<dbReference type="Proteomes" id="UP000013827">
    <property type="component" value="Unassembled WGS sequence"/>
</dbReference>
<dbReference type="EnsemblProtists" id="EOD31062">
    <property type="protein sequence ID" value="EOD31062"/>
    <property type="gene ID" value="EMIHUDRAFT_203148"/>
</dbReference>
<reference evidence="2" key="1">
    <citation type="journal article" date="2013" name="Nature">
        <title>Pan genome of the phytoplankton Emiliania underpins its global distribution.</title>
        <authorList>
            <person name="Read B.A."/>
            <person name="Kegel J."/>
            <person name="Klute M.J."/>
            <person name="Kuo A."/>
            <person name="Lefebvre S.C."/>
            <person name="Maumus F."/>
            <person name="Mayer C."/>
            <person name="Miller J."/>
            <person name="Monier A."/>
            <person name="Salamov A."/>
            <person name="Young J."/>
            <person name="Aguilar M."/>
            <person name="Claverie J.M."/>
            <person name="Frickenhaus S."/>
            <person name="Gonzalez K."/>
            <person name="Herman E.K."/>
            <person name="Lin Y.C."/>
            <person name="Napier J."/>
            <person name="Ogata H."/>
            <person name="Sarno A.F."/>
            <person name="Shmutz J."/>
            <person name="Schroeder D."/>
            <person name="de Vargas C."/>
            <person name="Verret F."/>
            <person name="von Dassow P."/>
            <person name="Valentin K."/>
            <person name="Van de Peer Y."/>
            <person name="Wheeler G."/>
            <person name="Dacks J.B."/>
            <person name="Delwiche C.F."/>
            <person name="Dyhrman S.T."/>
            <person name="Glockner G."/>
            <person name="John U."/>
            <person name="Richards T."/>
            <person name="Worden A.Z."/>
            <person name="Zhang X."/>
            <person name="Grigoriev I.V."/>
            <person name="Allen A.E."/>
            <person name="Bidle K."/>
            <person name="Borodovsky M."/>
            <person name="Bowler C."/>
            <person name="Brownlee C."/>
            <person name="Cock J.M."/>
            <person name="Elias M."/>
            <person name="Gladyshev V.N."/>
            <person name="Groth M."/>
            <person name="Guda C."/>
            <person name="Hadaegh A."/>
            <person name="Iglesias-Rodriguez M.D."/>
            <person name="Jenkins J."/>
            <person name="Jones B.M."/>
            <person name="Lawson T."/>
            <person name="Leese F."/>
            <person name="Lindquist E."/>
            <person name="Lobanov A."/>
            <person name="Lomsadze A."/>
            <person name="Malik S.B."/>
            <person name="Marsh M.E."/>
            <person name="Mackinder L."/>
            <person name="Mock T."/>
            <person name="Mueller-Roeber B."/>
            <person name="Pagarete A."/>
            <person name="Parker M."/>
            <person name="Probert I."/>
            <person name="Quesneville H."/>
            <person name="Raines C."/>
            <person name="Rensing S.A."/>
            <person name="Riano-Pachon D.M."/>
            <person name="Richier S."/>
            <person name="Rokitta S."/>
            <person name="Shiraiwa Y."/>
            <person name="Soanes D.M."/>
            <person name="van der Giezen M."/>
            <person name="Wahlund T.M."/>
            <person name="Williams B."/>
            <person name="Wilson W."/>
            <person name="Wolfe G."/>
            <person name="Wurch L.L."/>
        </authorList>
    </citation>
    <scope>NUCLEOTIDE SEQUENCE</scope>
</reference>
<dbReference type="HOGENOM" id="CLU_2502660_0_0_1"/>
<keyword evidence="2" id="KW-1185">Reference proteome</keyword>
<protein>
    <submittedName>
        <fullName evidence="1">Uncharacterized protein</fullName>
    </submittedName>
</protein>
<dbReference type="KEGG" id="ehx:EMIHUDRAFT_203148"/>